<evidence type="ECO:0000313" key="4">
    <source>
        <dbReference type="Proteomes" id="UP000317365"/>
    </source>
</evidence>
<dbReference type="SUPFAM" id="SSF110997">
    <property type="entry name" value="Sporulation related repeat"/>
    <property type="match status" value="1"/>
</dbReference>
<dbReference type="AlphaFoldDB" id="A0A515EL55"/>
<sequence>MHLLPTPRTTASMPLRSAFTVLAIAAATQLAGCSIWPQALTFTAQPKPPKTAPADEAPSPTASPTASPTPASDATAAAVAPRAEPQPVYQPVPPTVSAMPAPEPMATAAAAPAKAAPAAKADHRIGPTKAPAPNKVPVTGLVPGFYVNAGLYAVASNGQNAYKKLEDAGMPVFAESIQGKKGALTRVRVGPYLTRAEATVAANSILGMKLDAAVFKHPK</sequence>
<evidence type="ECO:0000313" key="3">
    <source>
        <dbReference type="EMBL" id="QDL53349.1"/>
    </source>
</evidence>
<name>A0A515EL55_9BURK</name>
<dbReference type="Gene3D" id="3.30.70.1070">
    <property type="entry name" value="Sporulation related repeat"/>
    <property type="match status" value="1"/>
</dbReference>
<evidence type="ECO:0000256" key="1">
    <source>
        <dbReference type="SAM" id="MobiDB-lite"/>
    </source>
</evidence>
<gene>
    <name evidence="3" type="ORF">EXZ61_03695</name>
</gene>
<evidence type="ECO:0000259" key="2">
    <source>
        <dbReference type="PROSITE" id="PS51724"/>
    </source>
</evidence>
<dbReference type="KEGG" id="rhg:EXZ61_03695"/>
<feature type="region of interest" description="Disordered" evidence="1">
    <location>
        <begin position="44"/>
        <end position="132"/>
    </location>
</feature>
<reference evidence="4" key="1">
    <citation type="submission" date="2019-02" db="EMBL/GenBank/DDBJ databases">
        <title>Complete genome sequence of Rhodoferax sp. Gr-4.</title>
        <authorList>
            <person name="Jin L."/>
        </authorList>
    </citation>
    <scope>NUCLEOTIDE SEQUENCE [LARGE SCALE GENOMIC DNA]</scope>
    <source>
        <strain evidence="4">Gr-4</strain>
    </source>
</reference>
<dbReference type="InterPro" id="IPR036680">
    <property type="entry name" value="SPOR-like_sf"/>
</dbReference>
<dbReference type="Proteomes" id="UP000317365">
    <property type="component" value="Chromosome"/>
</dbReference>
<dbReference type="EMBL" id="CP036282">
    <property type="protein sequence ID" value="QDL53349.1"/>
    <property type="molecule type" value="Genomic_DNA"/>
</dbReference>
<dbReference type="GO" id="GO:0042834">
    <property type="term" value="F:peptidoglycan binding"/>
    <property type="evidence" value="ECO:0007669"/>
    <property type="project" value="InterPro"/>
</dbReference>
<reference evidence="4" key="2">
    <citation type="journal article" date="2020" name="Int. J. Syst. Evol. Microbiol.">
        <title>Genomic insights into a novel species Rhodoferax aquaticus sp. nov., isolated from freshwater.</title>
        <authorList>
            <person name="Li T."/>
            <person name="Zhuo Y."/>
            <person name="Jin C.Z."/>
            <person name="Wu X."/>
            <person name="Ko S.R."/>
            <person name="Jin F.J."/>
            <person name="Ahn C.Y."/>
            <person name="Oh H.M."/>
            <person name="Lee H.G."/>
            <person name="Jin L."/>
        </authorList>
    </citation>
    <scope>NUCLEOTIDE SEQUENCE [LARGE SCALE GENOMIC DNA]</scope>
    <source>
        <strain evidence="4">Gr-4</strain>
    </source>
</reference>
<dbReference type="PROSITE" id="PS51724">
    <property type="entry name" value="SPOR"/>
    <property type="match status" value="1"/>
</dbReference>
<dbReference type="InterPro" id="IPR007730">
    <property type="entry name" value="SPOR-like_dom"/>
</dbReference>
<proteinExistence type="predicted"/>
<feature type="compositionally biased region" description="Low complexity" evidence="1">
    <location>
        <begin position="52"/>
        <end position="87"/>
    </location>
</feature>
<feature type="domain" description="SPOR" evidence="2">
    <location>
        <begin position="139"/>
        <end position="219"/>
    </location>
</feature>
<protein>
    <submittedName>
        <fullName evidence="3">SPOR domain-containing protein</fullName>
    </submittedName>
</protein>
<accession>A0A515EL55</accession>
<keyword evidence="4" id="KW-1185">Reference proteome</keyword>
<organism evidence="3 4">
    <name type="scientific">Rhodoferax aquaticus</name>
    <dbReference type="NCBI Taxonomy" id="2527691"/>
    <lineage>
        <taxon>Bacteria</taxon>
        <taxon>Pseudomonadati</taxon>
        <taxon>Pseudomonadota</taxon>
        <taxon>Betaproteobacteria</taxon>
        <taxon>Burkholderiales</taxon>
        <taxon>Comamonadaceae</taxon>
        <taxon>Rhodoferax</taxon>
    </lineage>
</organism>
<dbReference type="RefSeq" id="WP_142809142.1">
    <property type="nucleotide sequence ID" value="NZ_CP036282.1"/>
</dbReference>
<feature type="compositionally biased region" description="Low complexity" evidence="1">
    <location>
        <begin position="98"/>
        <end position="119"/>
    </location>
</feature>
<dbReference type="Pfam" id="PF05036">
    <property type="entry name" value="SPOR"/>
    <property type="match status" value="1"/>
</dbReference>